<dbReference type="EMBL" id="CDMZ01001103">
    <property type="protein sequence ID" value="CUC09564.1"/>
    <property type="molecule type" value="Genomic_DNA"/>
</dbReference>
<evidence type="ECO:0000256" key="1">
    <source>
        <dbReference type="SAM" id="MobiDB-lite"/>
    </source>
</evidence>
<proteinExistence type="predicted"/>
<gene>
    <name evidence="2" type="ORF">Cvel_4548.t2.CR2</name>
</gene>
<feature type="compositionally biased region" description="Gly residues" evidence="1">
    <location>
        <begin position="132"/>
        <end position="146"/>
    </location>
</feature>
<feature type="compositionally biased region" description="Pro residues" evidence="1">
    <location>
        <begin position="112"/>
        <end position="121"/>
    </location>
</feature>
<dbReference type="AlphaFoldDB" id="A0A0K6S7C0"/>
<organism evidence="2">
    <name type="scientific">Chromera velia CCMP2878</name>
    <dbReference type="NCBI Taxonomy" id="1169474"/>
    <lineage>
        <taxon>Eukaryota</taxon>
        <taxon>Sar</taxon>
        <taxon>Alveolata</taxon>
        <taxon>Colpodellida</taxon>
        <taxon>Chromeraceae</taxon>
        <taxon>Chromera</taxon>
    </lineage>
</organism>
<evidence type="ECO:0000313" key="2">
    <source>
        <dbReference type="EMBL" id="CUC09564.1"/>
    </source>
</evidence>
<dbReference type="VEuPathDB" id="CryptoDB:Cvel_4548"/>
<feature type="compositionally biased region" description="Low complexity" evidence="1">
    <location>
        <begin position="150"/>
        <end position="161"/>
    </location>
</feature>
<accession>A0A0K6S7C0</accession>
<reference evidence="2" key="1">
    <citation type="submission" date="2014-11" db="EMBL/GenBank/DDBJ databases">
        <title>Molecular phylogeny of cliff fern family Woodsiaceae with morphological implications.</title>
        <authorList>
            <person name="Shao Y.-Z."/>
            <person name="Wei R."/>
            <person name="Zhang X.-C."/>
        </authorList>
    </citation>
    <scope>NUCLEOTIDE SEQUENCE</scope>
</reference>
<sequence length="204" mass="21439">MADQIESPPPSPDREVRSIFFPESGDTDLLPINPLVTVSEGPQMPGRRVEAVHGRIRGSVLSSDIGHSSGLPDPEALPFRDSVVTGTLTSSFRKKEGLGKKSGSRVNFNLPPELPPDPPPGLERSSILSVSSGGGFKRTPTGGLGLGARSSSFGGVESSTSLKSLKGRRDAFFGDMLLDPPPGKGGKPMRAVDSVQVGPSEKRR</sequence>
<feature type="region of interest" description="Disordered" evidence="1">
    <location>
        <begin position="95"/>
        <end position="204"/>
    </location>
</feature>
<name>A0A0K6S7C0_9ALVE</name>
<protein>
    <submittedName>
        <fullName evidence="2">Uncharacterized protein</fullName>
    </submittedName>
</protein>